<dbReference type="Pfam" id="PF13692">
    <property type="entry name" value="Glyco_trans_1_4"/>
    <property type="match status" value="1"/>
</dbReference>
<comment type="caution">
    <text evidence="4">The sequence shown here is derived from an EMBL/GenBank/DDBJ whole genome shotgun (WGS) entry which is preliminary data.</text>
</comment>
<dbReference type="GO" id="GO:0016757">
    <property type="term" value="F:glycosyltransferase activity"/>
    <property type="evidence" value="ECO:0007669"/>
    <property type="project" value="UniProtKB-KW"/>
</dbReference>
<evidence type="ECO:0000259" key="3">
    <source>
        <dbReference type="Pfam" id="PF13439"/>
    </source>
</evidence>
<protein>
    <submittedName>
        <fullName evidence="4">Glycosyltransferase</fullName>
    </submittedName>
</protein>
<dbReference type="SUPFAM" id="SSF53756">
    <property type="entry name" value="UDP-Glycosyltransferase/glycogen phosphorylase"/>
    <property type="match status" value="1"/>
</dbReference>
<reference evidence="4 5" key="1">
    <citation type="submission" date="2018-10" db="EMBL/GenBank/DDBJ databases">
        <title>Tessaracoccus antarcticuss sp. nov., isolated from sediment.</title>
        <authorList>
            <person name="Zhou L.Y."/>
            <person name="Du Z.J."/>
        </authorList>
    </citation>
    <scope>NUCLEOTIDE SEQUENCE [LARGE SCALE GENOMIC DNA]</scope>
    <source>
        <strain evidence="4 5">JDX10</strain>
    </source>
</reference>
<sequence length="389" mass="42276">MRILMLVATTVATDTRVLREARTLVGAGHSVHIVGRSVPEGFQDVDGITVSTVGTSSVFRAEGQPSLKGRTLSAPMRLARWTLLPQHRRSSFGRWAEGAYLDAKDRDFDVVHAHDFTALAAGARLAREHGAPLVYDSHELWTGLPREYRPTPLADRRERRLEAELGGQAAAVITVGDGVAAALGRQYGWDNVSVVHNTFPLLPELPAPLPAPAGLVYAGRVAAFRELETISAASRQVELPITVVGPSDDTWLTSFDRGRLDVRPALPLDGASDLIQAAGLSLVTHSDKWENHRLAMPNKLFHAVSLGVPVVATEVGELARMVRTHDLGTLYKPGDAQSLVAAIRDAVEQYPTLVSNVGRARPELSWETDADRLLAIYTQLGEKEQKELP</sequence>
<dbReference type="PANTHER" id="PTHR12526:SF600">
    <property type="entry name" value="GLYCOSYL TRANSFERASE GROUP 1"/>
    <property type="match status" value="1"/>
</dbReference>
<evidence type="ECO:0000313" key="4">
    <source>
        <dbReference type="EMBL" id="RMB62367.1"/>
    </source>
</evidence>
<keyword evidence="5" id="KW-1185">Reference proteome</keyword>
<keyword evidence="1" id="KW-0328">Glycosyltransferase</keyword>
<dbReference type="Proteomes" id="UP000275256">
    <property type="component" value="Unassembled WGS sequence"/>
</dbReference>
<accession>A0A3M0GCW4</accession>
<proteinExistence type="predicted"/>
<dbReference type="AlphaFoldDB" id="A0A3M0GCW4"/>
<keyword evidence="2 4" id="KW-0808">Transferase</keyword>
<dbReference type="OrthoDB" id="3335961at2"/>
<dbReference type="RefSeq" id="WP_121900918.1">
    <property type="nucleotide sequence ID" value="NZ_REFW01000001.1"/>
</dbReference>
<dbReference type="PANTHER" id="PTHR12526">
    <property type="entry name" value="GLYCOSYLTRANSFERASE"/>
    <property type="match status" value="1"/>
</dbReference>
<feature type="domain" description="Glycosyltransferase subfamily 4-like N-terminal" evidence="3">
    <location>
        <begin position="15"/>
        <end position="197"/>
    </location>
</feature>
<dbReference type="EMBL" id="REFW01000001">
    <property type="protein sequence ID" value="RMB62367.1"/>
    <property type="molecule type" value="Genomic_DNA"/>
</dbReference>
<organism evidence="4 5">
    <name type="scientific">Tessaracoccus antarcticus</name>
    <dbReference type="NCBI Taxonomy" id="2479848"/>
    <lineage>
        <taxon>Bacteria</taxon>
        <taxon>Bacillati</taxon>
        <taxon>Actinomycetota</taxon>
        <taxon>Actinomycetes</taxon>
        <taxon>Propionibacteriales</taxon>
        <taxon>Propionibacteriaceae</taxon>
        <taxon>Tessaracoccus</taxon>
    </lineage>
</organism>
<dbReference type="InterPro" id="IPR028098">
    <property type="entry name" value="Glyco_trans_4-like_N"/>
</dbReference>
<evidence type="ECO:0000256" key="2">
    <source>
        <dbReference type="ARBA" id="ARBA00022679"/>
    </source>
</evidence>
<evidence type="ECO:0000313" key="5">
    <source>
        <dbReference type="Proteomes" id="UP000275256"/>
    </source>
</evidence>
<name>A0A3M0GCW4_9ACTN</name>
<evidence type="ECO:0000256" key="1">
    <source>
        <dbReference type="ARBA" id="ARBA00022676"/>
    </source>
</evidence>
<dbReference type="Gene3D" id="3.40.50.2000">
    <property type="entry name" value="Glycogen Phosphorylase B"/>
    <property type="match status" value="2"/>
</dbReference>
<dbReference type="Pfam" id="PF13439">
    <property type="entry name" value="Glyco_transf_4"/>
    <property type="match status" value="1"/>
</dbReference>
<gene>
    <name evidence="4" type="ORF">EAX62_00690</name>
</gene>